<evidence type="ECO:0000313" key="2">
    <source>
        <dbReference type="EMBL" id="CAC5373429.1"/>
    </source>
</evidence>
<evidence type="ECO:0000313" key="3">
    <source>
        <dbReference type="Proteomes" id="UP000507470"/>
    </source>
</evidence>
<feature type="signal peptide" evidence="1">
    <location>
        <begin position="1"/>
        <end position="16"/>
    </location>
</feature>
<dbReference type="AlphaFoldDB" id="A0A6J8ATJ8"/>
<gene>
    <name evidence="2" type="ORF">MCOR_11189</name>
</gene>
<dbReference type="EMBL" id="CACVKT020001889">
    <property type="protein sequence ID" value="CAC5373429.1"/>
    <property type="molecule type" value="Genomic_DNA"/>
</dbReference>
<proteinExistence type="predicted"/>
<organism evidence="2 3">
    <name type="scientific">Mytilus coruscus</name>
    <name type="common">Sea mussel</name>
    <dbReference type="NCBI Taxonomy" id="42192"/>
    <lineage>
        <taxon>Eukaryota</taxon>
        <taxon>Metazoa</taxon>
        <taxon>Spiralia</taxon>
        <taxon>Lophotrochozoa</taxon>
        <taxon>Mollusca</taxon>
        <taxon>Bivalvia</taxon>
        <taxon>Autobranchia</taxon>
        <taxon>Pteriomorphia</taxon>
        <taxon>Mytilida</taxon>
        <taxon>Mytiloidea</taxon>
        <taxon>Mytilidae</taxon>
        <taxon>Mytilinae</taxon>
        <taxon>Mytilus</taxon>
    </lineage>
</organism>
<accession>A0A6J8ATJ8</accession>
<keyword evidence="1" id="KW-0732">Signal</keyword>
<protein>
    <recommendedName>
        <fullName evidence="4">MEGF10_11</fullName>
    </recommendedName>
</protein>
<reference evidence="2 3" key="1">
    <citation type="submission" date="2020-06" db="EMBL/GenBank/DDBJ databases">
        <authorList>
            <person name="Li R."/>
            <person name="Bekaert M."/>
        </authorList>
    </citation>
    <scope>NUCLEOTIDE SEQUENCE [LARGE SCALE GENOMIC DNA]</scope>
    <source>
        <strain evidence="3">wild</strain>
    </source>
</reference>
<dbReference type="Proteomes" id="UP000507470">
    <property type="component" value="Unassembled WGS sequence"/>
</dbReference>
<evidence type="ECO:0008006" key="4">
    <source>
        <dbReference type="Google" id="ProtNLM"/>
    </source>
</evidence>
<feature type="chain" id="PRO_5026743074" description="MEGF10_11" evidence="1">
    <location>
        <begin position="17"/>
        <end position="360"/>
    </location>
</feature>
<evidence type="ECO:0000256" key="1">
    <source>
        <dbReference type="SAM" id="SignalP"/>
    </source>
</evidence>
<keyword evidence="3" id="KW-1185">Reference proteome</keyword>
<name>A0A6J8ATJ8_MYTCO</name>
<sequence length="360" mass="41207">MIYQVIFLLICKQIYSLGYFEDNVCIPRPGFYVCCYNYELRNGNCTECQSGTTTYDVGGRCRPCKKDRYGYKCLQDCVCDHFERRRQSSKVRITNEEVILEPVEPSPYIGIYDEVDQNESIFNTTDLNVLSQEPHYETIDVVPQEILSITTRSGHGDTGYLDPYVAMEDGIQQLKDERESTSTNSSSSNVMGQDKTAYHNLYQSLQDNWQDDTHGYEVTVTVHQCNESSSGLNRDTTSNAYSNVCQPRQKDCCMKSHTYENQESLKAVNDKRLHAACPSVYIPDNLHGYINTYAESDEIIDSCNGIEHCKLFDKDKSKTIEQKSGDFDFRKESINECNTSYSQNDHTNMLNPYDDAKSCI</sequence>